<dbReference type="SUPFAM" id="SSF52540">
    <property type="entry name" value="P-loop containing nucleoside triphosphate hydrolases"/>
    <property type="match status" value="1"/>
</dbReference>
<evidence type="ECO:0000313" key="10">
    <source>
        <dbReference type="EMBL" id="CDP33070.1"/>
    </source>
</evidence>
<dbReference type="PROSITE" id="PS51719">
    <property type="entry name" value="G_SEPTIN"/>
    <property type="match status" value="1"/>
</dbReference>
<dbReference type="GO" id="GO:0043934">
    <property type="term" value="P:sporulation"/>
    <property type="evidence" value="ECO:0007669"/>
    <property type="project" value="UniProtKB-ARBA"/>
</dbReference>
<dbReference type="PIRSF" id="PIRSF006698">
    <property type="entry name" value="Septin"/>
    <property type="match status" value="1"/>
</dbReference>
<comment type="subcellular location">
    <subcellularLocation>
        <location evidence="1">Bud neck</location>
    </subcellularLocation>
</comment>
<gene>
    <name evidence="10" type="ORF">GNLVRS02_ARAD1A01078g</name>
</gene>
<comment type="similarity">
    <text evidence="7">Belongs to the TRAFAC class TrmE-Era-EngA-EngB-Septin-like GTPase superfamily. Septin GTPase family.</text>
</comment>
<organism evidence="10">
    <name type="scientific">Blastobotrys adeninivorans</name>
    <name type="common">Yeast</name>
    <name type="synonym">Arxula adeninivorans</name>
    <dbReference type="NCBI Taxonomy" id="409370"/>
    <lineage>
        <taxon>Eukaryota</taxon>
        <taxon>Fungi</taxon>
        <taxon>Dikarya</taxon>
        <taxon>Ascomycota</taxon>
        <taxon>Saccharomycotina</taxon>
        <taxon>Dipodascomycetes</taxon>
        <taxon>Dipodascales</taxon>
        <taxon>Trichomonascaceae</taxon>
        <taxon>Blastobotrys</taxon>
    </lineage>
</organism>
<dbReference type="GO" id="GO:0000144">
    <property type="term" value="C:cellular bud neck septin ring"/>
    <property type="evidence" value="ECO:0007669"/>
    <property type="project" value="UniProtKB-ARBA"/>
</dbReference>
<dbReference type="FunFam" id="3.40.50.300:FF:000260">
    <property type="entry name" value="Cell division control 10"/>
    <property type="match status" value="1"/>
</dbReference>
<dbReference type="InterPro" id="IPR016491">
    <property type="entry name" value="Septin"/>
</dbReference>
<feature type="domain" description="Septin-type G" evidence="9">
    <location>
        <begin position="27"/>
        <end position="299"/>
    </location>
</feature>
<evidence type="ECO:0000256" key="5">
    <source>
        <dbReference type="ARBA" id="ARBA00023306"/>
    </source>
</evidence>
<dbReference type="GO" id="GO:0005525">
    <property type="term" value="F:GTP binding"/>
    <property type="evidence" value="ECO:0007669"/>
    <property type="project" value="UniProtKB-KW"/>
</dbReference>
<keyword evidence="2" id="KW-0132">Cell division</keyword>
<keyword evidence="4 7" id="KW-0342">GTP-binding</keyword>
<dbReference type="PANTHER" id="PTHR18884">
    <property type="entry name" value="SEPTIN"/>
    <property type="match status" value="1"/>
</dbReference>
<dbReference type="Gene3D" id="3.40.50.300">
    <property type="entry name" value="P-loop containing nucleotide triphosphate hydrolases"/>
    <property type="match status" value="1"/>
</dbReference>
<dbReference type="AlphaFoldDB" id="A0A060SVY4"/>
<evidence type="ECO:0000256" key="6">
    <source>
        <dbReference type="ARBA" id="ARBA00069702"/>
    </source>
</evidence>
<dbReference type="Pfam" id="PF00735">
    <property type="entry name" value="Septin"/>
    <property type="match status" value="1"/>
</dbReference>
<dbReference type="EMBL" id="HG937691">
    <property type="protein sequence ID" value="CDP33070.1"/>
    <property type="molecule type" value="Genomic_DNA"/>
</dbReference>
<evidence type="ECO:0000256" key="4">
    <source>
        <dbReference type="ARBA" id="ARBA00023134"/>
    </source>
</evidence>
<evidence type="ECO:0000256" key="8">
    <source>
        <dbReference type="SAM" id="MobiDB-lite"/>
    </source>
</evidence>
<dbReference type="InterPro" id="IPR030379">
    <property type="entry name" value="G_SEPTIN_dom"/>
</dbReference>
<keyword evidence="5" id="KW-0131">Cell cycle</keyword>
<dbReference type="PhylomeDB" id="A0A060SVY4"/>
<sequence>MASVIQPNSRVGFDTIPQQIERRLLKRGFQFNLMVVGQSGLGKTTLINTLFASQLATTAGRRAATEPVGRTPEVRTVSHEIVENGVRLRLNIIDTPGYGDQVNNEKCWDPIVKYIKDQHSQYLRRELTAQREKYLPDTRVHCVLFFIQPTGHGLKPIDIVVLKKLTDICNVVPVIGKADSLTLEERERFKETIQAEFKYHQLRLYPFDQDEYDEEERESNEIIKQMIPFAVIGSDTLVNVGGRQVPGRKNRWGVINVEDPNHCEFSTLRDFLITTHMQDLIDTTAHVHYELFRSKQLLALKESSSQQQQQQQQHHQTGHSQQTGQSIPQSSGGGYQGPPPPIPGTQAASSTPPPQSPSMGMVANKALPPGHTAAMKK</sequence>
<keyword evidence="3 7" id="KW-0547">Nucleotide-binding</keyword>
<accession>A0A060SVY4</accession>
<feature type="compositionally biased region" description="Low complexity" evidence="8">
    <location>
        <begin position="303"/>
        <end position="330"/>
    </location>
</feature>
<dbReference type="CDD" id="cd01850">
    <property type="entry name" value="CDC_Septin"/>
    <property type="match status" value="1"/>
</dbReference>
<dbReference type="InterPro" id="IPR027417">
    <property type="entry name" value="P-loop_NTPase"/>
</dbReference>
<reference evidence="10" key="2">
    <citation type="submission" date="2014-06" db="EMBL/GenBank/DDBJ databases">
        <title>The complete genome of Blastobotrys (Arxula) adeninivorans LS3 - a yeast of biotechnological interest.</title>
        <authorList>
            <person name="Kunze G."/>
            <person name="Gaillardin C."/>
            <person name="Czernicka M."/>
            <person name="Durrens P."/>
            <person name="Martin T."/>
            <person name="Boer E."/>
            <person name="Gabaldon T."/>
            <person name="Cruz J."/>
            <person name="Talla E."/>
            <person name="Marck C."/>
            <person name="Goffeau A."/>
            <person name="Barbe V."/>
            <person name="Baret P."/>
            <person name="Baronian K."/>
            <person name="Beier S."/>
            <person name="Bleykasten C."/>
            <person name="Bode R."/>
            <person name="Casaregola S."/>
            <person name="Despons L."/>
            <person name="Fairhead C."/>
            <person name="Giersberg M."/>
            <person name="Gierski P."/>
            <person name="Hahnel U."/>
            <person name="Hartmann A."/>
            <person name="Jankowska D."/>
            <person name="Jubin C."/>
            <person name="Jung P."/>
            <person name="Lafontaine I."/>
            <person name="Leh-Louis V."/>
            <person name="Lemaire M."/>
            <person name="Marcet-Houben M."/>
            <person name="Mascher M."/>
            <person name="Morel G."/>
            <person name="Richard G.-F."/>
            <person name="Riechen J."/>
            <person name="Sacerdot C."/>
            <person name="Sarkar A."/>
            <person name="Savel G."/>
            <person name="Schacherer J."/>
            <person name="Sherman D."/>
            <person name="Straub M.-L."/>
            <person name="Stein N."/>
            <person name="Thierry A."/>
            <person name="Trautwein-Schult A."/>
            <person name="Westhof E."/>
            <person name="Worch S."/>
            <person name="Dujon B."/>
            <person name="Souciet J.-L."/>
            <person name="Wincker P."/>
            <person name="Scholz U."/>
            <person name="Neuveglise N."/>
        </authorList>
    </citation>
    <scope>NUCLEOTIDE SEQUENCE</scope>
    <source>
        <strain evidence="10">LS3</strain>
    </source>
</reference>
<proteinExistence type="inferred from homology"/>
<protein>
    <recommendedName>
        <fullName evidence="6">Cell division control protein 10</fullName>
    </recommendedName>
</protein>
<dbReference type="GO" id="GO:0000921">
    <property type="term" value="P:septin ring assembly"/>
    <property type="evidence" value="ECO:0007669"/>
    <property type="project" value="UniProtKB-ARBA"/>
</dbReference>
<name>A0A060SVY4_BLAAD</name>
<evidence type="ECO:0000259" key="9">
    <source>
        <dbReference type="PROSITE" id="PS51719"/>
    </source>
</evidence>
<feature type="region of interest" description="Disordered" evidence="8">
    <location>
        <begin position="302"/>
        <end position="377"/>
    </location>
</feature>
<dbReference type="GO" id="GO:0051301">
    <property type="term" value="P:cell division"/>
    <property type="evidence" value="ECO:0007669"/>
    <property type="project" value="UniProtKB-KW"/>
</dbReference>
<evidence type="ECO:0000256" key="1">
    <source>
        <dbReference type="ARBA" id="ARBA00004266"/>
    </source>
</evidence>
<evidence type="ECO:0000256" key="3">
    <source>
        <dbReference type="ARBA" id="ARBA00022741"/>
    </source>
</evidence>
<evidence type="ECO:0000256" key="2">
    <source>
        <dbReference type="ARBA" id="ARBA00022618"/>
    </source>
</evidence>
<reference evidence="10" key="1">
    <citation type="submission" date="2014-02" db="EMBL/GenBank/DDBJ databases">
        <authorList>
            <person name="Genoscope - CEA"/>
        </authorList>
    </citation>
    <scope>NUCLEOTIDE SEQUENCE</scope>
    <source>
        <strain evidence="10">LS3</strain>
    </source>
</reference>
<evidence type="ECO:0000256" key="7">
    <source>
        <dbReference type="RuleBase" id="RU004560"/>
    </source>
</evidence>